<dbReference type="PANTHER" id="PTHR43765:SF2">
    <property type="entry name" value="2-DEHYDROPANTOATE 2-REDUCTASE"/>
    <property type="match status" value="1"/>
</dbReference>
<dbReference type="InterPro" id="IPR036291">
    <property type="entry name" value="NAD(P)-bd_dom_sf"/>
</dbReference>
<comment type="function">
    <text evidence="1 11">Catalyzes the NADPH-dependent reduction of ketopantoate into pantoic acid.</text>
</comment>
<keyword evidence="15" id="KW-1185">Reference proteome</keyword>
<dbReference type="KEGG" id="jeo:JMA_15850"/>
<evidence type="ECO:0000256" key="6">
    <source>
        <dbReference type="ARBA" id="ARBA00022655"/>
    </source>
</evidence>
<feature type="domain" description="Ketopantoate reductase C-terminal" evidence="13">
    <location>
        <begin position="178"/>
        <end position="274"/>
    </location>
</feature>
<name>A0A0B5AQH4_9BACL</name>
<comment type="similarity">
    <text evidence="3 11">Belongs to the ketopantoate reductase family.</text>
</comment>
<evidence type="ECO:0000256" key="8">
    <source>
        <dbReference type="ARBA" id="ARBA00023002"/>
    </source>
</evidence>
<dbReference type="STRING" id="1508404.JMA_15850"/>
<sequence>MINIHIIGAGSIGLLFAHRLSKCGHSIQIITRSEKQSEELNRHGVVNQSAQKITAGPLEHTQFHQADAVLIAVKQYHLEAIMPAISDIPASIPLIFLQNGMSHLEHLSSLTHEHIFVSTVEHGAKKLNAYSVQHNGVGWWRLAAYRGEDEKLQSILACHHKDFPIEYESDYLKLLRVKLIKNLMINPLTAIFQVKNGVLADNPYFNKMMISLYEELSAVFPEEIGYCSFQDILDLCRRTAENESSMLSDIKAGRKTEVESLTGYAIKIAEEKNVMPVLLIFLEKSILAIQIERGSD</sequence>
<dbReference type="Gene3D" id="1.10.1040.10">
    <property type="entry name" value="N-(1-d-carboxylethyl)-l-norvaline Dehydrogenase, domain 2"/>
    <property type="match status" value="1"/>
</dbReference>
<gene>
    <name evidence="14" type="ORF">JMA_15850</name>
</gene>
<dbReference type="GO" id="GO:0005737">
    <property type="term" value="C:cytoplasm"/>
    <property type="evidence" value="ECO:0007669"/>
    <property type="project" value="TreeGrafter"/>
</dbReference>
<feature type="domain" description="Ketopantoate reductase N-terminal" evidence="12">
    <location>
        <begin position="4"/>
        <end position="145"/>
    </location>
</feature>
<dbReference type="AlphaFoldDB" id="A0A0B5AQH4"/>
<dbReference type="SUPFAM" id="SSF51735">
    <property type="entry name" value="NAD(P)-binding Rossmann-fold domains"/>
    <property type="match status" value="1"/>
</dbReference>
<dbReference type="HOGENOM" id="CLU_031468_0_1_9"/>
<comment type="catalytic activity">
    <reaction evidence="10 11">
        <text>(R)-pantoate + NADP(+) = 2-dehydropantoate + NADPH + H(+)</text>
        <dbReference type="Rhea" id="RHEA:16233"/>
        <dbReference type="ChEBI" id="CHEBI:11561"/>
        <dbReference type="ChEBI" id="CHEBI:15378"/>
        <dbReference type="ChEBI" id="CHEBI:15980"/>
        <dbReference type="ChEBI" id="CHEBI:57783"/>
        <dbReference type="ChEBI" id="CHEBI:58349"/>
        <dbReference type="EC" id="1.1.1.169"/>
    </reaction>
</comment>
<dbReference type="InterPro" id="IPR003710">
    <property type="entry name" value="ApbA"/>
</dbReference>
<evidence type="ECO:0000256" key="5">
    <source>
        <dbReference type="ARBA" id="ARBA00019465"/>
    </source>
</evidence>
<keyword evidence="6 11" id="KW-0566">Pantothenate biosynthesis</keyword>
<evidence type="ECO:0000256" key="7">
    <source>
        <dbReference type="ARBA" id="ARBA00022857"/>
    </source>
</evidence>
<evidence type="ECO:0000256" key="9">
    <source>
        <dbReference type="ARBA" id="ARBA00032024"/>
    </source>
</evidence>
<dbReference type="PANTHER" id="PTHR43765">
    <property type="entry name" value="2-DEHYDROPANTOATE 2-REDUCTASE-RELATED"/>
    <property type="match status" value="1"/>
</dbReference>
<evidence type="ECO:0000313" key="15">
    <source>
        <dbReference type="Proteomes" id="UP000031449"/>
    </source>
</evidence>
<evidence type="ECO:0000256" key="4">
    <source>
        <dbReference type="ARBA" id="ARBA00013014"/>
    </source>
</evidence>
<evidence type="ECO:0000256" key="11">
    <source>
        <dbReference type="RuleBase" id="RU362068"/>
    </source>
</evidence>
<evidence type="ECO:0000256" key="1">
    <source>
        <dbReference type="ARBA" id="ARBA00002919"/>
    </source>
</evidence>
<dbReference type="InterPro" id="IPR013752">
    <property type="entry name" value="KPA_reductase"/>
</dbReference>
<proteinExistence type="inferred from homology"/>
<dbReference type="Pfam" id="PF02558">
    <property type="entry name" value="ApbA"/>
    <property type="match status" value="1"/>
</dbReference>
<reference evidence="14 15" key="1">
    <citation type="submission" date="2014-08" db="EMBL/GenBank/DDBJ databases">
        <title>Complete genome of a marine bacteria Jeotgalibacillus malaysiensis.</title>
        <authorList>
            <person name="Yaakop A.S."/>
            <person name="Chan K.-G."/>
            <person name="Goh K.M."/>
        </authorList>
    </citation>
    <scope>NUCLEOTIDE SEQUENCE [LARGE SCALE GENOMIC DNA]</scope>
    <source>
        <strain evidence="14 15">D5</strain>
    </source>
</reference>
<dbReference type="SUPFAM" id="SSF48179">
    <property type="entry name" value="6-phosphogluconate dehydrogenase C-terminal domain-like"/>
    <property type="match status" value="1"/>
</dbReference>
<dbReference type="GO" id="GO:0050661">
    <property type="term" value="F:NADP binding"/>
    <property type="evidence" value="ECO:0007669"/>
    <property type="project" value="TreeGrafter"/>
</dbReference>
<dbReference type="Proteomes" id="UP000031449">
    <property type="component" value="Chromosome"/>
</dbReference>
<accession>A0A0B5AQH4</accession>
<evidence type="ECO:0000256" key="10">
    <source>
        <dbReference type="ARBA" id="ARBA00048793"/>
    </source>
</evidence>
<keyword evidence="8 11" id="KW-0560">Oxidoreductase</keyword>
<dbReference type="InterPro" id="IPR008927">
    <property type="entry name" value="6-PGluconate_DH-like_C_sf"/>
</dbReference>
<evidence type="ECO:0000313" key="14">
    <source>
        <dbReference type="EMBL" id="AJD90902.1"/>
    </source>
</evidence>
<evidence type="ECO:0000259" key="12">
    <source>
        <dbReference type="Pfam" id="PF02558"/>
    </source>
</evidence>
<dbReference type="OrthoDB" id="9800163at2"/>
<dbReference type="GO" id="GO:0008677">
    <property type="term" value="F:2-dehydropantoate 2-reductase activity"/>
    <property type="evidence" value="ECO:0007669"/>
    <property type="project" value="UniProtKB-EC"/>
</dbReference>
<dbReference type="NCBIfam" id="TIGR00745">
    <property type="entry name" value="apbA_panE"/>
    <property type="match status" value="1"/>
</dbReference>
<dbReference type="InterPro" id="IPR050838">
    <property type="entry name" value="Ketopantoate_reductase"/>
</dbReference>
<dbReference type="EMBL" id="CP009416">
    <property type="protein sequence ID" value="AJD90902.1"/>
    <property type="molecule type" value="Genomic_DNA"/>
</dbReference>
<dbReference type="GO" id="GO:0015940">
    <property type="term" value="P:pantothenate biosynthetic process"/>
    <property type="evidence" value="ECO:0007669"/>
    <property type="project" value="UniProtKB-UniPathway"/>
</dbReference>
<dbReference type="EC" id="1.1.1.169" evidence="4 11"/>
<dbReference type="InterPro" id="IPR013332">
    <property type="entry name" value="KPR_N"/>
</dbReference>
<dbReference type="Pfam" id="PF08546">
    <property type="entry name" value="ApbA_C"/>
    <property type="match status" value="1"/>
</dbReference>
<organism evidence="14 15">
    <name type="scientific">Jeotgalibacillus malaysiensis</name>
    <dbReference type="NCBI Taxonomy" id="1508404"/>
    <lineage>
        <taxon>Bacteria</taxon>
        <taxon>Bacillati</taxon>
        <taxon>Bacillota</taxon>
        <taxon>Bacilli</taxon>
        <taxon>Bacillales</taxon>
        <taxon>Caryophanaceae</taxon>
        <taxon>Jeotgalibacillus</taxon>
    </lineage>
</organism>
<keyword evidence="7 11" id="KW-0521">NADP</keyword>
<comment type="pathway">
    <text evidence="2 11">Cofactor biosynthesis; (R)-pantothenate biosynthesis; (R)-pantoate from 3-methyl-2-oxobutanoate: step 2/2.</text>
</comment>
<evidence type="ECO:0000256" key="2">
    <source>
        <dbReference type="ARBA" id="ARBA00004994"/>
    </source>
</evidence>
<evidence type="ECO:0000259" key="13">
    <source>
        <dbReference type="Pfam" id="PF08546"/>
    </source>
</evidence>
<dbReference type="InterPro" id="IPR013328">
    <property type="entry name" value="6PGD_dom2"/>
</dbReference>
<protein>
    <recommendedName>
        <fullName evidence="5 11">2-dehydropantoate 2-reductase</fullName>
        <ecNumber evidence="4 11">1.1.1.169</ecNumber>
    </recommendedName>
    <alternativeName>
        <fullName evidence="9 11">Ketopantoate reductase</fullName>
    </alternativeName>
</protein>
<evidence type="ECO:0000256" key="3">
    <source>
        <dbReference type="ARBA" id="ARBA00007870"/>
    </source>
</evidence>
<dbReference type="BioCyc" id="JESP1508404:G14D9-10840-MONOMER"/>
<dbReference type="Gene3D" id="3.40.50.720">
    <property type="entry name" value="NAD(P)-binding Rossmann-like Domain"/>
    <property type="match status" value="1"/>
</dbReference>
<dbReference type="UniPathway" id="UPA00028">
    <property type="reaction ID" value="UER00004"/>
</dbReference>